<organism evidence="2">
    <name type="scientific">uncultured Acidimicrobiales bacterium</name>
    <dbReference type="NCBI Taxonomy" id="310071"/>
    <lineage>
        <taxon>Bacteria</taxon>
        <taxon>Bacillati</taxon>
        <taxon>Actinomycetota</taxon>
        <taxon>Acidimicrobiia</taxon>
        <taxon>Acidimicrobiales</taxon>
        <taxon>environmental samples</taxon>
    </lineage>
</organism>
<feature type="region of interest" description="Disordered" evidence="1">
    <location>
        <begin position="1"/>
        <end position="30"/>
    </location>
</feature>
<proteinExistence type="predicted"/>
<evidence type="ECO:0000256" key="1">
    <source>
        <dbReference type="SAM" id="MobiDB-lite"/>
    </source>
</evidence>
<gene>
    <name evidence="2" type="ORF">AVDCRST_MAG20-2162</name>
</gene>
<name>A0A6J4ICN7_9ACTN</name>
<sequence length="30" mass="3066">MSGHVVSRQVTDGQVLSGQPAREAGLDGDV</sequence>
<accession>A0A6J4ICN7</accession>
<protein>
    <submittedName>
        <fullName evidence="2">Uncharacterized protein</fullName>
    </submittedName>
</protein>
<dbReference type="AlphaFoldDB" id="A0A6J4ICN7"/>
<reference evidence="2" key="1">
    <citation type="submission" date="2020-02" db="EMBL/GenBank/DDBJ databases">
        <authorList>
            <person name="Meier V. D."/>
        </authorList>
    </citation>
    <scope>NUCLEOTIDE SEQUENCE</scope>
    <source>
        <strain evidence="2">AVDCRST_MAG20</strain>
    </source>
</reference>
<dbReference type="EMBL" id="CADCSY010000092">
    <property type="protein sequence ID" value="CAA9247302.1"/>
    <property type="molecule type" value="Genomic_DNA"/>
</dbReference>
<feature type="compositionally biased region" description="Polar residues" evidence="1">
    <location>
        <begin position="8"/>
        <end position="17"/>
    </location>
</feature>
<evidence type="ECO:0000313" key="2">
    <source>
        <dbReference type="EMBL" id="CAA9247302.1"/>
    </source>
</evidence>